<evidence type="ECO:0000259" key="2">
    <source>
        <dbReference type="PROSITE" id="PS51194"/>
    </source>
</evidence>
<protein>
    <submittedName>
        <fullName evidence="3">DEAD/DEAH box helicase</fullName>
    </submittedName>
</protein>
<sequence length="621" mass="70521">MFNLRDYQQDLVSQTFAAWSSGIRKVLLQLSTGGGKTIIFAAVASKMTAQSEGVLVVAHRQELIIQAAEKLAAVTKLQPGIIKAGYKPTDSLIQVASIQTLARRQIYPTAQLVIIDEAHHSSANSYRKLLNAYPNALILGLTATPRREDGYGLRDIFDHLICSISTKELIALGYLTDYKLIAGFKYSRHKVPQKRDFTRKELEEVASDYKPSEVLKQWKNFCAGKKTIIFAVNVMHSQQIAAAFCTDGITCEHLDGDTSNEQRQAIIDRFRSGQTQVISNCAILTEGFDCPDSLAAVIARPTSSVTLWLQMIGRVLRPAPGKDYATILDMTDNWFRLGRPSDNRKWSLSPVSCDPDTQGSRCCPHCHHVFKPMPALIRAKEYFNSQKSEFVIHYEVDCPNCGKSFKWVLEESSATENSGVPIIVSDLNLEFKEVPPEVRPSLLTSIIEAKKRKFRNQDKKLVFYRFTIRNWFLNCQELTLSELIYAIELLDCPQQTFESSIESLVYRVRNAQEWPDVATIMSNRPDSVKKTIWSRLSSLEKDKLKTMKVNYDNEINEMKEWLTEENLSATAEYLSACQDIEMFDSLWQIYKKPAIKAAINRITNDKRDQINQWIAQLDRAS</sequence>
<dbReference type="SUPFAM" id="SSF52540">
    <property type="entry name" value="P-loop containing nucleoside triphosphate hydrolases"/>
    <property type="match status" value="1"/>
</dbReference>
<dbReference type="PROSITE" id="PS51192">
    <property type="entry name" value="HELICASE_ATP_BIND_1"/>
    <property type="match status" value="1"/>
</dbReference>
<evidence type="ECO:0000313" key="4">
    <source>
        <dbReference type="Proteomes" id="UP000715781"/>
    </source>
</evidence>
<keyword evidence="3" id="KW-0067">ATP-binding</keyword>
<keyword evidence="3" id="KW-0347">Helicase</keyword>
<feature type="domain" description="Helicase ATP-binding" evidence="1">
    <location>
        <begin position="17"/>
        <end position="163"/>
    </location>
</feature>
<dbReference type="Gene3D" id="3.40.50.300">
    <property type="entry name" value="P-loop containing nucleotide triphosphate hydrolases"/>
    <property type="match status" value="2"/>
</dbReference>
<dbReference type="InterPro" id="IPR001650">
    <property type="entry name" value="Helicase_C-like"/>
</dbReference>
<reference evidence="3" key="1">
    <citation type="submission" date="2021-05" db="EMBL/GenBank/DDBJ databases">
        <authorList>
            <person name="Pietrasiak N."/>
            <person name="Ward R."/>
            <person name="Stajich J.E."/>
            <person name="Kurbessoian T."/>
        </authorList>
    </citation>
    <scope>NUCLEOTIDE SEQUENCE</scope>
    <source>
        <strain evidence="3">JT2-VF2</strain>
    </source>
</reference>
<accession>A0A951Q3B4</accession>
<evidence type="ECO:0000259" key="1">
    <source>
        <dbReference type="PROSITE" id="PS51192"/>
    </source>
</evidence>
<evidence type="ECO:0000313" key="3">
    <source>
        <dbReference type="EMBL" id="MBW4565179.1"/>
    </source>
</evidence>
<dbReference type="GO" id="GO:0016787">
    <property type="term" value="F:hydrolase activity"/>
    <property type="evidence" value="ECO:0007669"/>
    <property type="project" value="InterPro"/>
</dbReference>
<dbReference type="Pfam" id="PF00271">
    <property type="entry name" value="Helicase_C"/>
    <property type="match status" value="1"/>
</dbReference>
<dbReference type="InterPro" id="IPR050742">
    <property type="entry name" value="Helicase_Restrict-Modif_Enz"/>
</dbReference>
<reference evidence="3" key="2">
    <citation type="journal article" date="2022" name="Microbiol. Resour. Announc.">
        <title>Metagenome Sequencing to Explore Phylogenomics of Terrestrial Cyanobacteria.</title>
        <authorList>
            <person name="Ward R.D."/>
            <person name="Stajich J.E."/>
            <person name="Johansen J.R."/>
            <person name="Huntemann M."/>
            <person name="Clum A."/>
            <person name="Foster B."/>
            <person name="Foster B."/>
            <person name="Roux S."/>
            <person name="Palaniappan K."/>
            <person name="Varghese N."/>
            <person name="Mukherjee S."/>
            <person name="Reddy T.B.K."/>
            <person name="Daum C."/>
            <person name="Copeland A."/>
            <person name="Chen I.A."/>
            <person name="Ivanova N.N."/>
            <person name="Kyrpides N.C."/>
            <person name="Shapiro N."/>
            <person name="Eloe-Fadrosh E.A."/>
            <person name="Pietrasiak N."/>
        </authorList>
    </citation>
    <scope>NUCLEOTIDE SEQUENCE</scope>
    <source>
        <strain evidence="3">JT2-VF2</strain>
    </source>
</reference>
<keyword evidence="3" id="KW-0378">Hydrolase</keyword>
<dbReference type="SMART" id="SM00490">
    <property type="entry name" value="HELICc"/>
    <property type="match status" value="1"/>
</dbReference>
<organism evidence="3 4">
    <name type="scientific">Mojavia pulchra JT2-VF2</name>
    <dbReference type="NCBI Taxonomy" id="287848"/>
    <lineage>
        <taxon>Bacteria</taxon>
        <taxon>Bacillati</taxon>
        <taxon>Cyanobacteriota</taxon>
        <taxon>Cyanophyceae</taxon>
        <taxon>Nostocales</taxon>
        <taxon>Nostocaceae</taxon>
    </lineage>
</organism>
<dbReference type="Proteomes" id="UP000715781">
    <property type="component" value="Unassembled WGS sequence"/>
</dbReference>
<dbReference type="PANTHER" id="PTHR47396">
    <property type="entry name" value="TYPE I RESTRICTION ENZYME ECOKI R PROTEIN"/>
    <property type="match status" value="1"/>
</dbReference>
<dbReference type="GO" id="GO:0004386">
    <property type="term" value="F:helicase activity"/>
    <property type="evidence" value="ECO:0007669"/>
    <property type="project" value="UniProtKB-KW"/>
</dbReference>
<dbReference type="PANTHER" id="PTHR47396:SF1">
    <property type="entry name" value="ATP-DEPENDENT HELICASE IRC3-RELATED"/>
    <property type="match status" value="1"/>
</dbReference>
<dbReference type="InterPro" id="IPR027417">
    <property type="entry name" value="P-loop_NTPase"/>
</dbReference>
<gene>
    <name evidence="3" type="ORF">KME32_29610</name>
</gene>
<dbReference type="AlphaFoldDB" id="A0A951Q3B4"/>
<dbReference type="GO" id="GO:0005524">
    <property type="term" value="F:ATP binding"/>
    <property type="evidence" value="ECO:0007669"/>
    <property type="project" value="InterPro"/>
</dbReference>
<dbReference type="GO" id="GO:0003677">
    <property type="term" value="F:DNA binding"/>
    <property type="evidence" value="ECO:0007669"/>
    <property type="project" value="InterPro"/>
</dbReference>
<feature type="domain" description="Helicase C-terminal" evidence="2">
    <location>
        <begin position="214"/>
        <end position="352"/>
    </location>
</feature>
<keyword evidence="3" id="KW-0547">Nucleotide-binding</keyword>
<proteinExistence type="predicted"/>
<dbReference type="PROSITE" id="PS51194">
    <property type="entry name" value="HELICASE_CTER"/>
    <property type="match status" value="1"/>
</dbReference>
<dbReference type="Pfam" id="PF04851">
    <property type="entry name" value="ResIII"/>
    <property type="match status" value="1"/>
</dbReference>
<dbReference type="InterPro" id="IPR014001">
    <property type="entry name" value="Helicase_ATP-bd"/>
</dbReference>
<dbReference type="InterPro" id="IPR006935">
    <property type="entry name" value="Helicase/UvrB_N"/>
</dbReference>
<dbReference type="GO" id="GO:0005829">
    <property type="term" value="C:cytosol"/>
    <property type="evidence" value="ECO:0007669"/>
    <property type="project" value="TreeGrafter"/>
</dbReference>
<comment type="caution">
    <text evidence="3">The sequence shown here is derived from an EMBL/GenBank/DDBJ whole genome shotgun (WGS) entry which is preliminary data.</text>
</comment>
<dbReference type="SMART" id="SM00487">
    <property type="entry name" value="DEXDc"/>
    <property type="match status" value="1"/>
</dbReference>
<dbReference type="EMBL" id="JAHHHN010000032">
    <property type="protein sequence ID" value="MBW4565179.1"/>
    <property type="molecule type" value="Genomic_DNA"/>
</dbReference>
<name>A0A951Q3B4_9NOST</name>